<dbReference type="STRING" id="225324.SAMN02745126_01026"/>
<dbReference type="PANTHER" id="PTHR47623:SF1">
    <property type="entry name" value="OS09G0287300 PROTEIN"/>
    <property type="match status" value="1"/>
</dbReference>
<keyword evidence="2" id="KW-1185">Reference proteome</keyword>
<evidence type="ECO:0000313" key="2">
    <source>
        <dbReference type="Proteomes" id="UP000190092"/>
    </source>
</evidence>
<dbReference type="PANTHER" id="PTHR47623">
    <property type="entry name" value="OS09G0287300 PROTEIN"/>
    <property type="match status" value="1"/>
</dbReference>
<sequence length="173" mass="18632">MKIVLLLRHAKSAWGTPGLPDHERPLNRRGEHAARVMAQYIADRCPRPDLILCSTAVRTRRTLAPLLKQFEPPAPPIALEKDLYLAPESALLGRLQALPDSVGTALLIGHNDGIGQLAAALVGSGPAEQVQALRDKFPTAALAVLRAPAEHWPDLESGSANLLAFVRPRDLGD</sequence>
<proteinExistence type="predicted"/>
<dbReference type="SMART" id="SM00855">
    <property type="entry name" value="PGAM"/>
    <property type="match status" value="1"/>
</dbReference>
<name>A0A1T4KL35_9HYPH</name>
<protein>
    <submittedName>
        <fullName evidence="1">Phosphohistidine phosphatase</fullName>
    </submittedName>
</protein>
<dbReference type="Proteomes" id="UP000190092">
    <property type="component" value="Unassembled WGS sequence"/>
</dbReference>
<dbReference type="InterPro" id="IPR013078">
    <property type="entry name" value="His_Pase_superF_clade-1"/>
</dbReference>
<reference evidence="2" key="1">
    <citation type="submission" date="2017-02" db="EMBL/GenBank/DDBJ databases">
        <authorList>
            <person name="Varghese N."/>
            <person name="Submissions S."/>
        </authorList>
    </citation>
    <scope>NUCLEOTIDE SEQUENCE [LARGE SCALE GENOMIC DNA]</scope>
    <source>
        <strain evidence="2">ATCC 27094</strain>
    </source>
</reference>
<gene>
    <name evidence="1" type="ORF">SAMN02745126_01026</name>
</gene>
<dbReference type="AlphaFoldDB" id="A0A1T4KL35"/>
<dbReference type="InterPro" id="IPR029033">
    <property type="entry name" value="His_PPase_superfam"/>
</dbReference>
<dbReference type="SUPFAM" id="SSF53254">
    <property type="entry name" value="Phosphoglycerate mutase-like"/>
    <property type="match status" value="1"/>
</dbReference>
<dbReference type="EMBL" id="FUWJ01000001">
    <property type="protein sequence ID" value="SJZ43142.1"/>
    <property type="molecule type" value="Genomic_DNA"/>
</dbReference>
<organism evidence="1 2">
    <name type="scientific">Enhydrobacter aerosaccus</name>
    <dbReference type="NCBI Taxonomy" id="225324"/>
    <lineage>
        <taxon>Bacteria</taxon>
        <taxon>Pseudomonadati</taxon>
        <taxon>Pseudomonadota</taxon>
        <taxon>Alphaproteobacteria</taxon>
        <taxon>Hyphomicrobiales</taxon>
        <taxon>Enhydrobacter</taxon>
    </lineage>
</organism>
<dbReference type="CDD" id="cd07067">
    <property type="entry name" value="HP_PGM_like"/>
    <property type="match status" value="1"/>
</dbReference>
<dbReference type="RefSeq" id="WP_170920791.1">
    <property type="nucleotide sequence ID" value="NZ_FUWJ01000001.1"/>
</dbReference>
<accession>A0A1T4KL35</accession>
<dbReference type="Pfam" id="PF00300">
    <property type="entry name" value="His_Phos_1"/>
    <property type="match status" value="1"/>
</dbReference>
<dbReference type="Gene3D" id="3.40.50.1240">
    <property type="entry name" value="Phosphoglycerate mutase-like"/>
    <property type="match status" value="1"/>
</dbReference>
<evidence type="ECO:0000313" key="1">
    <source>
        <dbReference type="EMBL" id="SJZ43142.1"/>
    </source>
</evidence>